<dbReference type="SUPFAM" id="SSF48403">
    <property type="entry name" value="Ankyrin repeat"/>
    <property type="match status" value="1"/>
</dbReference>
<name>E9HM66_DAPPU</name>
<dbReference type="PANTHER" id="PTHR24124">
    <property type="entry name" value="ANKYRIN REPEAT FAMILY A"/>
    <property type="match status" value="1"/>
</dbReference>
<evidence type="ECO:0000313" key="5">
    <source>
        <dbReference type="EMBL" id="EFX67179.1"/>
    </source>
</evidence>
<dbReference type="KEGG" id="dpx:DAPPUDRAFT_331336"/>
<evidence type="ECO:0000313" key="6">
    <source>
        <dbReference type="Proteomes" id="UP000000305"/>
    </source>
</evidence>
<dbReference type="SMART" id="SM00248">
    <property type="entry name" value="ANK"/>
    <property type="match status" value="4"/>
</dbReference>
<dbReference type="PROSITE" id="PS50088">
    <property type="entry name" value="ANK_REPEAT"/>
    <property type="match status" value="1"/>
</dbReference>
<dbReference type="InParanoid" id="E9HM66"/>
<keyword evidence="6" id="KW-1185">Reference proteome</keyword>
<keyword evidence="2 3" id="KW-0040">ANK repeat</keyword>
<dbReference type="PROSITE" id="PS50297">
    <property type="entry name" value="ANK_REP_REGION"/>
    <property type="match status" value="1"/>
</dbReference>
<dbReference type="GO" id="GO:0005634">
    <property type="term" value="C:nucleus"/>
    <property type="evidence" value="ECO:0000318"/>
    <property type="project" value="GO_Central"/>
</dbReference>
<dbReference type="HOGENOM" id="CLU_1078731_0_0_1"/>
<protein>
    <submittedName>
        <fullName evidence="5">Uncharacterized protein</fullName>
    </submittedName>
</protein>
<dbReference type="InterPro" id="IPR036770">
    <property type="entry name" value="Ankyrin_rpt-contain_sf"/>
</dbReference>
<dbReference type="Gene3D" id="1.25.40.20">
    <property type="entry name" value="Ankyrin repeat-containing domain"/>
    <property type="match status" value="1"/>
</dbReference>
<proteinExistence type="predicted"/>
<evidence type="ECO:0000256" key="4">
    <source>
        <dbReference type="SAM" id="SignalP"/>
    </source>
</evidence>
<evidence type="ECO:0000256" key="2">
    <source>
        <dbReference type="ARBA" id="ARBA00023043"/>
    </source>
</evidence>
<feature type="chain" id="PRO_5003238209" evidence="4">
    <location>
        <begin position="23"/>
        <end position="258"/>
    </location>
</feature>
<dbReference type="OrthoDB" id="6358812at2759"/>
<sequence>MKCSRVLFDFVCWLAVVGSASGSGLYGRVQNLSFVPDAGTKPQDKHEIPEPALFQFLLDEEIINHPDVDVNYLDDWESNALDYAKGNKHGHGERIANLLKAKGAVKREDKPDAMARVLDRAVKDSNEELIRALIKNGLKISTEKWGERMNLLHSASFHAKTTDLIDVLLETGEFDINGGDNDGNTPLHYAVAGLDPKRNVAHLIQLGADPNVADKNGVTALTMAAKNAESMHLIELLLLNREAVGVGYCDKQEYYFYR</sequence>
<feature type="repeat" description="ANK" evidence="3">
    <location>
        <begin position="182"/>
        <end position="215"/>
    </location>
</feature>
<gene>
    <name evidence="5" type="ORF">DAPPUDRAFT_331336</name>
</gene>
<dbReference type="PANTHER" id="PTHR24124:SF14">
    <property type="entry name" value="CHROMOSOME UNDETERMINED SCAFFOLD_25, WHOLE GENOME SHOTGUN SEQUENCE"/>
    <property type="match status" value="1"/>
</dbReference>
<dbReference type="AlphaFoldDB" id="E9HM66"/>
<evidence type="ECO:0000256" key="1">
    <source>
        <dbReference type="ARBA" id="ARBA00022737"/>
    </source>
</evidence>
<organism evidence="5 6">
    <name type="scientific">Daphnia pulex</name>
    <name type="common">Water flea</name>
    <dbReference type="NCBI Taxonomy" id="6669"/>
    <lineage>
        <taxon>Eukaryota</taxon>
        <taxon>Metazoa</taxon>
        <taxon>Ecdysozoa</taxon>
        <taxon>Arthropoda</taxon>
        <taxon>Crustacea</taxon>
        <taxon>Branchiopoda</taxon>
        <taxon>Diplostraca</taxon>
        <taxon>Cladocera</taxon>
        <taxon>Anomopoda</taxon>
        <taxon>Daphniidae</taxon>
        <taxon>Daphnia</taxon>
    </lineage>
</organism>
<dbReference type="EMBL" id="GL732684">
    <property type="protein sequence ID" value="EFX67179.1"/>
    <property type="molecule type" value="Genomic_DNA"/>
</dbReference>
<reference evidence="5 6" key="1">
    <citation type="journal article" date="2011" name="Science">
        <title>The ecoresponsive genome of Daphnia pulex.</title>
        <authorList>
            <person name="Colbourne J.K."/>
            <person name="Pfrender M.E."/>
            <person name="Gilbert D."/>
            <person name="Thomas W.K."/>
            <person name="Tucker A."/>
            <person name="Oakley T.H."/>
            <person name="Tokishita S."/>
            <person name="Aerts A."/>
            <person name="Arnold G.J."/>
            <person name="Basu M.K."/>
            <person name="Bauer D.J."/>
            <person name="Caceres C.E."/>
            <person name="Carmel L."/>
            <person name="Casola C."/>
            <person name="Choi J.H."/>
            <person name="Detter J.C."/>
            <person name="Dong Q."/>
            <person name="Dusheyko S."/>
            <person name="Eads B.D."/>
            <person name="Frohlich T."/>
            <person name="Geiler-Samerotte K.A."/>
            <person name="Gerlach D."/>
            <person name="Hatcher P."/>
            <person name="Jogdeo S."/>
            <person name="Krijgsveld J."/>
            <person name="Kriventseva E.V."/>
            <person name="Kultz D."/>
            <person name="Laforsch C."/>
            <person name="Lindquist E."/>
            <person name="Lopez J."/>
            <person name="Manak J.R."/>
            <person name="Muller J."/>
            <person name="Pangilinan J."/>
            <person name="Patwardhan R.P."/>
            <person name="Pitluck S."/>
            <person name="Pritham E.J."/>
            <person name="Rechtsteiner A."/>
            <person name="Rho M."/>
            <person name="Rogozin I.B."/>
            <person name="Sakarya O."/>
            <person name="Salamov A."/>
            <person name="Schaack S."/>
            <person name="Shapiro H."/>
            <person name="Shiga Y."/>
            <person name="Skalitzky C."/>
            <person name="Smith Z."/>
            <person name="Souvorov A."/>
            <person name="Sung W."/>
            <person name="Tang Z."/>
            <person name="Tsuchiya D."/>
            <person name="Tu H."/>
            <person name="Vos H."/>
            <person name="Wang M."/>
            <person name="Wolf Y.I."/>
            <person name="Yamagata H."/>
            <person name="Yamada T."/>
            <person name="Ye Y."/>
            <person name="Shaw J.R."/>
            <person name="Andrews J."/>
            <person name="Crease T.J."/>
            <person name="Tang H."/>
            <person name="Lucas S.M."/>
            <person name="Robertson H.M."/>
            <person name="Bork P."/>
            <person name="Koonin E.V."/>
            <person name="Zdobnov E.M."/>
            <person name="Grigoriev I.V."/>
            <person name="Lynch M."/>
            <person name="Boore J.L."/>
        </authorList>
    </citation>
    <scope>NUCLEOTIDE SEQUENCE [LARGE SCALE GENOMIC DNA]</scope>
</reference>
<dbReference type="GO" id="GO:0010468">
    <property type="term" value="P:regulation of gene expression"/>
    <property type="evidence" value="ECO:0000318"/>
    <property type="project" value="GO_Central"/>
</dbReference>
<keyword evidence="1" id="KW-0677">Repeat</keyword>
<feature type="signal peptide" evidence="4">
    <location>
        <begin position="1"/>
        <end position="22"/>
    </location>
</feature>
<dbReference type="eggNOG" id="KOG4177">
    <property type="taxonomic scope" value="Eukaryota"/>
</dbReference>
<evidence type="ECO:0000256" key="3">
    <source>
        <dbReference type="PROSITE-ProRule" id="PRU00023"/>
    </source>
</evidence>
<dbReference type="Pfam" id="PF12796">
    <property type="entry name" value="Ank_2"/>
    <property type="match status" value="1"/>
</dbReference>
<dbReference type="PhylomeDB" id="E9HM66"/>
<dbReference type="Proteomes" id="UP000000305">
    <property type="component" value="Unassembled WGS sequence"/>
</dbReference>
<dbReference type="InterPro" id="IPR002110">
    <property type="entry name" value="Ankyrin_rpt"/>
</dbReference>
<accession>E9HM66</accession>
<keyword evidence="4" id="KW-0732">Signal</keyword>